<dbReference type="EMBL" id="SGIS01000052">
    <property type="protein sequence ID" value="RZF60734.1"/>
    <property type="molecule type" value="Genomic_DNA"/>
</dbReference>
<accession>A0A4Q6XTE4</accession>
<gene>
    <name evidence="4" type="ORF">EWE75_21430</name>
</gene>
<evidence type="ECO:0000313" key="4">
    <source>
        <dbReference type="EMBL" id="RZF60734.1"/>
    </source>
</evidence>
<comment type="caution">
    <text evidence="4">The sequence shown here is derived from an EMBL/GenBank/DDBJ whole genome shotgun (WGS) entry which is preliminary data.</text>
</comment>
<dbReference type="RefSeq" id="WP_130160133.1">
    <property type="nucleotide sequence ID" value="NZ_SGIS01000052.1"/>
</dbReference>
<evidence type="ECO:0000313" key="5">
    <source>
        <dbReference type="Proteomes" id="UP000292085"/>
    </source>
</evidence>
<evidence type="ECO:0000256" key="1">
    <source>
        <dbReference type="ARBA" id="ARBA00007118"/>
    </source>
</evidence>
<reference evidence="4 5" key="1">
    <citation type="submission" date="2019-02" db="EMBL/GenBank/DDBJ databases">
        <authorList>
            <person name="Li Y."/>
        </authorList>
    </citation>
    <scope>NUCLEOTIDE SEQUENCE [LARGE SCALE GENOMIC DNA]</scope>
    <source>
        <strain evidence="4 5">3-7</strain>
    </source>
</reference>
<feature type="domain" description="Nitroreductase" evidence="3">
    <location>
        <begin position="169"/>
        <end position="220"/>
    </location>
</feature>
<dbReference type="GO" id="GO:0016491">
    <property type="term" value="F:oxidoreductase activity"/>
    <property type="evidence" value="ECO:0007669"/>
    <property type="project" value="UniProtKB-KW"/>
</dbReference>
<dbReference type="SUPFAM" id="SSF55469">
    <property type="entry name" value="FMN-dependent nitroreductase-like"/>
    <property type="match status" value="1"/>
</dbReference>
<evidence type="ECO:0000259" key="3">
    <source>
        <dbReference type="Pfam" id="PF00881"/>
    </source>
</evidence>
<protein>
    <submittedName>
        <fullName evidence="4">Nitroreductase family protein</fullName>
    </submittedName>
</protein>
<dbReference type="InterPro" id="IPR000415">
    <property type="entry name" value="Nitroreductase-like"/>
</dbReference>
<dbReference type="Gene3D" id="3.40.109.10">
    <property type="entry name" value="NADH Oxidase"/>
    <property type="match status" value="1"/>
</dbReference>
<keyword evidence="2" id="KW-0560">Oxidoreductase</keyword>
<dbReference type="Pfam" id="PF00881">
    <property type="entry name" value="Nitroreductase"/>
    <property type="match status" value="2"/>
</dbReference>
<dbReference type="OrthoDB" id="9802510at2"/>
<sequence length="336" mass="37523">MPAVPFKTRAKAAIRPYWRHARDLWRLARFCIYDFHRFRRFSGTFPLRMSSGAEAARITKYYHMIEKGLALSAPRPGFGHYAIGELCELLEKSMIEGRQGQHIGHALDTLLAYRDFNAHSDGATPDCVERVITQAQVQKIACVPGATKAVTRAEITEAIGFDAERFFSTRYSVRQFSDAPVDRADLEAAIRIAQTTPSVCNRQSARVHIIIDPAQRAELLRFQNGNRGFGESMGALAIITADLSHFVEPSERYQAWIDGGLFAMTFALGLHARGLGSCFLNWSASVENDRALRAAMNLPDEETVITFLAIGTLRETFIVARSPRKPLDQVVTLDAF</sequence>
<proteinExistence type="inferred from homology"/>
<dbReference type="PANTHER" id="PTHR43673:SF10">
    <property type="entry name" value="NADH DEHYDROGENASE_NAD(P)H NITROREDUCTASE XCC3605-RELATED"/>
    <property type="match status" value="1"/>
</dbReference>
<dbReference type="InterPro" id="IPR029479">
    <property type="entry name" value="Nitroreductase"/>
</dbReference>
<dbReference type="PANTHER" id="PTHR43673">
    <property type="entry name" value="NAD(P)H NITROREDUCTASE YDGI-RELATED"/>
    <property type="match status" value="1"/>
</dbReference>
<dbReference type="Proteomes" id="UP000292085">
    <property type="component" value="Unassembled WGS sequence"/>
</dbReference>
<feature type="domain" description="Nitroreductase" evidence="3">
    <location>
        <begin position="248"/>
        <end position="311"/>
    </location>
</feature>
<keyword evidence="5" id="KW-1185">Reference proteome</keyword>
<organism evidence="4 5">
    <name type="scientific">Sphingomonas populi</name>
    <dbReference type="NCBI Taxonomy" id="2484750"/>
    <lineage>
        <taxon>Bacteria</taxon>
        <taxon>Pseudomonadati</taxon>
        <taxon>Pseudomonadota</taxon>
        <taxon>Alphaproteobacteria</taxon>
        <taxon>Sphingomonadales</taxon>
        <taxon>Sphingomonadaceae</taxon>
        <taxon>Sphingomonas</taxon>
    </lineage>
</organism>
<name>A0A4Q6XTE4_9SPHN</name>
<evidence type="ECO:0000256" key="2">
    <source>
        <dbReference type="ARBA" id="ARBA00023002"/>
    </source>
</evidence>
<dbReference type="AlphaFoldDB" id="A0A4Q6XTE4"/>
<comment type="similarity">
    <text evidence="1">Belongs to the nitroreductase family.</text>
</comment>